<dbReference type="EMBL" id="JBHTIR010004051">
    <property type="protein sequence ID" value="MFD0856292.1"/>
    <property type="molecule type" value="Genomic_DNA"/>
</dbReference>
<gene>
    <name evidence="2" type="ORF">ACFQ07_28895</name>
</gene>
<dbReference type="Gene3D" id="2.80.10.50">
    <property type="match status" value="4"/>
</dbReference>
<feature type="non-terminal residue" evidence="2">
    <location>
        <position position="1"/>
    </location>
</feature>
<name>A0ABW3CRV1_9ACTN</name>
<organism evidence="2 3">
    <name type="scientific">Actinomadura adrarensis</name>
    <dbReference type="NCBI Taxonomy" id="1819600"/>
    <lineage>
        <taxon>Bacteria</taxon>
        <taxon>Bacillati</taxon>
        <taxon>Actinomycetota</taxon>
        <taxon>Actinomycetes</taxon>
        <taxon>Streptosporangiales</taxon>
        <taxon>Thermomonosporaceae</taxon>
        <taxon>Actinomadura</taxon>
    </lineage>
</organism>
<protein>
    <submittedName>
        <fullName evidence="2">RICIN domain-containing protein</fullName>
    </submittedName>
</protein>
<dbReference type="Pfam" id="PF14200">
    <property type="entry name" value="RicinB_lectin_2"/>
    <property type="match status" value="3"/>
</dbReference>
<dbReference type="InterPro" id="IPR035992">
    <property type="entry name" value="Ricin_B-like_lectins"/>
</dbReference>
<dbReference type="PROSITE" id="PS50231">
    <property type="entry name" value="RICIN_B_LECTIN"/>
    <property type="match status" value="2"/>
</dbReference>
<sequence>ADGTVIATVSRDMAQPGDGTPWTRHWVSLMAGYDPISDRIWLRTQAEGSSEVCSPEEPWNCTTQRVMEPATQTATTNWTPVVGAGSLVFGAGLTGGGARSSYWNGWIDDSQLWPLAHPDESVLRVIYGETVQERSFAGANLRVINAGSWQCMDVDASGTEPGANVQQWGCNGTSAQDWQFTEVGGGYYTLVNPNSGKCLDIDGTDGAGMGDGDNVWQWDCNGSEGQQWLPEKKPGGYWLKSKRSGKCLSIDAAAKFELGGNIVQWACADPLDQHQVWSLSKLKLHWLHGGTFRLTNGAADTCMQPSGASVQDGVTVVQATCGESQSQQWMFREQGNGYYTLTNLATLGDPRNARCLQVTGGFSVPGADISQGTCEPGAAWQNWKVAHISDDGRDGYRLINQHSGMVAEVAGGSEQDGANVVQNTPAEPVQPHQVWRVTCTGGSAWRCE</sequence>
<dbReference type="CDD" id="cd00161">
    <property type="entry name" value="beta-trefoil_Ricin-like"/>
    <property type="match status" value="2"/>
</dbReference>
<dbReference type="SMART" id="SM00458">
    <property type="entry name" value="RICIN"/>
    <property type="match status" value="2"/>
</dbReference>
<feature type="domain" description="Ricin B lectin" evidence="1">
    <location>
        <begin position="138"/>
        <end position="280"/>
    </location>
</feature>
<evidence type="ECO:0000259" key="1">
    <source>
        <dbReference type="SMART" id="SM00458"/>
    </source>
</evidence>
<dbReference type="Proteomes" id="UP001597083">
    <property type="component" value="Unassembled WGS sequence"/>
</dbReference>
<evidence type="ECO:0000313" key="3">
    <source>
        <dbReference type="Proteomes" id="UP001597083"/>
    </source>
</evidence>
<dbReference type="InterPro" id="IPR000772">
    <property type="entry name" value="Ricin_B_lectin"/>
</dbReference>
<dbReference type="SUPFAM" id="SSF50370">
    <property type="entry name" value="Ricin B-like lectins"/>
    <property type="match status" value="2"/>
</dbReference>
<proteinExistence type="predicted"/>
<accession>A0ABW3CRV1</accession>
<reference evidence="3" key="1">
    <citation type="journal article" date="2019" name="Int. J. Syst. Evol. Microbiol.">
        <title>The Global Catalogue of Microorganisms (GCM) 10K type strain sequencing project: providing services to taxonomists for standard genome sequencing and annotation.</title>
        <authorList>
            <consortium name="The Broad Institute Genomics Platform"/>
            <consortium name="The Broad Institute Genome Sequencing Center for Infectious Disease"/>
            <person name="Wu L."/>
            <person name="Ma J."/>
        </authorList>
    </citation>
    <scope>NUCLEOTIDE SEQUENCE [LARGE SCALE GENOMIC DNA]</scope>
    <source>
        <strain evidence="3">JCM 31696</strain>
    </source>
</reference>
<evidence type="ECO:0000313" key="2">
    <source>
        <dbReference type="EMBL" id="MFD0856292.1"/>
    </source>
</evidence>
<comment type="caution">
    <text evidence="2">The sequence shown here is derived from an EMBL/GenBank/DDBJ whole genome shotgun (WGS) entry which is preliminary data.</text>
</comment>
<feature type="domain" description="Ricin B lectin" evidence="1">
    <location>
        <begin position="289"/>
        <end position="438"/>
    </location>
</feature>
<keyword evidence="3" id="KW-1185">Reference proteome</keyword>